<dbReference type="InterPro" id="IPR036390">
    <property type="entry name" value="WH_DNA-bd_sf"/>
</dbReference>
<dbReference type="PANTHER" id="PTHR39515">
    <property type="entry name" value="CONSERVED PROTEIN"/>
    <property type="match status" value="1"/>
</dbReference>
<dbReference type="SMART" id="SM00347">
    <property type="entry name" value="HTH_MARR"/>
    <property type="match status" value="1"/>
</dbReference>
<dbReference type="AlphaFoldDB" id="A0A840F4X0"/>
<dbReference type="InterPro" id="IPR052526">
    <property type="entry name" value="HTH-type_Bedaq_tolerance"/>
</dbReference>
<organism evidence="2 3">
    <name type="scientific">Gordonia humi</name>
    <dbReference type="NCBI Taxonomy" id="686429"/>
    <lineage>
        <taxon>Bacteria</taxon>
        <taxon>Bacillati</taxon>
        <taxon>Actinomycetota</taxon>
        <taxon>Actinomycetes</taxon>
        <taxon>Mycobacteriales</taxon>
        <taxon>Gordoniaceae</taxon>
        <taxon>Gordonia</taxon>
    </lineage>
</organism>
<dbReference type="PROSITE" id="PS50995">
    <property type="entry name" value="HTH_MARR_2"/>
    <property type="match status" value="1"/>
</dbReference>
<protein>
    <submittedName>
        <fullName evidence="2">DNA-binding MarR family transcriptional regulator</fullName>
    </submittedName>
</protein>
<dbReference type="GO" id="GO:0003677">
    <property type="term" value="F:DNA binding"/>
    <property type="evidence" value="ECO:0007669"/>
    <property type="project" value="UniProtKB-KW"/>
</dbReference>
<name>A0A840F4X0_9ACTN</name>
<dbReference type="SUPFAM" id="SSF46785">
    <property type="entry name" value="Winged helix' DNA-binding domain"/>
    <property type="match status" value="1"/>
</dbReference>
<dbReference type="Pfam" id="PF12802">
    <property type="entry name" value="MarR_2"/>
    <property type="match status" value="1"/>
</dbReference>
<keyword evidence="2" id="KW-0238">DNA-binding</keyword>
<dbReference type="InterPro" id="IPR000835">
    <property type="entry name" value="HTH_MarR-typ"/>
</dbReference>
<dbReference type="EMBL" id="JACIFP010000001">
    <property type="protein sequence ID" value="MBB4137488.1"/>
    <property type="molecule type" value="Genomic_DNA"/>
</dbReference>
<keyword evidence="3" id="KW-1185">Reference proteome</keyword>
<dbReference type="GO" id="GO:0003700">
    <property type="term" value="F:DNA-binding transcription factor activity"/>
    <property type="evidence" value="ECO:0007669"/>
    <property type="project" value="InterPro"/>
</dbReference>
<gene>
    <name evidence="2" type="ORF">BKA16_004040</name>
</gene>
<evidence type="ECO:0000259" key="1">
    <source>
        <dbReference type="PROSITE" id="PS50995"/>
    </source>
</evidence>
<dbReference type="Gene3D" id="1.10.10.10">
    <property type="entry name" value="Winged helix-like DNA-binding domain superfamily/Winged helix DNA-binding domain"/>
    <property type="match status" value="1"/>
</dbReference>
<proteinExistence type="predicted"/>
<accession>A0A840F4X0</accession>
<sequence>MTSSDDAYAVAGEIRVTFGRLRRRFRAVAHHDELTPSQMVVLWRLARDSMTAGELAAAEHVRPQSMAATVGVLLDNGYVEREPDPADRRRHVLSLSVDGRAIIDGTRKARDEWLARAVSERLTADERETLRAALPLLSRIVE</sequence>
<dbReference type="InterPro" id="IPR036388">
    <property type="entry name" value="WH-like_DNA-bd_sf"/>
</dbReference>
<feature type="domain" description="HTH marR-type" evidence="1">
    <location>
        <begin position="7"/>
        <end position="139"/>
    </location>
</feature>
<dbReference type="Proteomes" id="UP000551501">
    <property type="component" value="Unassembled WGS sequence"/>
</dbReference>
<dbReference type="RefSeq" id="WP_183372349.1">
    <property type="nucleotide sequence ID" value="NZ_BAABHL010000114.1"/>
</dbReference>
<dbReference type="Gene3D" id="1.10.287.100">
    <property type="match status" value="1"/>
</dbReference>
<reference evidence="2 3" key="1">
    <citation type="submission" date="2020-08" db="EMBL/GenBank/DDBJ databases">
        <title>Sequencing the genomes of 1000 actinobacteria strains.</title>
        <authorList>
            <person name="Klenk H.-P."/>
        </authorList>
    </citation>
    <scope>NUCLEOTIDE SEQUENCE [LARGE SCALE GENOMIC DNA]</scope>
    <source>
        <strain evidence="2 3">DSM 45298</strain>
    </source>
</reference>
<dbReference type="PANTHER" id="PTHR39515:SF2">
    <property type="entry name" value="HTH-TYPE TRANSCRIPTIONAL REGULATOR RV0880"/>
    <property type="match status" value="1"/>
</dbReference>
<evidence type="ECO:0000313" key="3">
    <source>
        <dbReference type="Proteomes" id="UP000551501"/>
    </source>
</evidence>
<evidence type="ECO:0000313" key="2">
    <source>
        <dbReference type="EMBL" id="MBB4137488.1"/>
    </source>
</evidence>
<comment type="caution">
    <text evidence="2">The sequence shown here is derived from an EMBL/GenBank/DDBJ whole genome shotgun (WGS) entry which is preliminary data.</text>
</comment>